<reference evidence="5" key="1">
    <citation type="submission" date="2016-02" db="EMBL/GenBank/DDBJ databases">
        <title>Draft Genome Sequence of Sporotomaculum syntrophicum Strain FB, a Syntrophic Benzoate Degrader.</title>
        <authorList>
            <person name="Nobu M.K."/>
            <person name="Narihiro T."/>
            <person name="Qiu Y.-L."/>
            <person name="Ohashi A."/>
            <person name="Liu W.-T."/>
            <person name="Yuji S."/>
        </authorList>
    </citation>
    <scope>NUCLEOTIDE SEQUENCE</scope>
    <source>
        <strain evidence="5">FB</strain>
    </source>
</reference>
<dbReference type="SUPFAM" id="SSF53623">
    <property type="entry name" value="MurD-like peptide ligases, catalytic domain"/>
    <property type="match status" value="1"/>
</dbReference>
<protein>
    <recommendedName>
        <fullName evidence="2">Lipid II isoglutaminyl synthase (glutamine-hydrolyzing) subunit MurT</fullName>
        <ecNumber evidence="2">6.3.5.13</ecNumber>
    </recommendedName>
</protein>
<keyword evidence="2 5" id="KW-0436">Ligase</keyword>
<evidence type="ECO:0000256" key="2">
    <source>
        <dbReference type="HAMAP-Rule" id="MF_02214"/>
    </source>
</evidence>
<proteinExistence type="inferred from homology"/>
<comment type="subunit">
    <text evidence="2">Forms a heterodimer with GatD.</text>
</comment>
<dbReference type="GO" id="GO:0008270">
    <property type="term" value="F:zinc ion binding"/>
    <property type="evidence" value="ECO:0007669"/>
    <property type="project" value="UniProtKB-UniRule"/>
</dbReference>
<sequence length="471" mass="51642">MKLQLIMALLVAKIAMYLSKLSGQGRGSSLPGMLALRIYPDLLKQYQGQPRKGVIMITGTNGKTTTSNMLSDILVYAGHRVVTNREGANLITGVATAFIKASTFTARLNCDYAVLEVDEAAFPGVTRWIKPNQVMVTNFFRDQLDRYGELDITISKVLDALKQLPEDVKLILNADDPLVARLTRETGQAAIFYGVRPDEALSSAAAYSREAKVCPFCGGMLVYNIYIYSQLGDFRCPQCGFARSQPDIEAVGVTSGGSGTQATICAKGLAKGIWPMYIPVQGIYNIYNGLAAFAAALSLGVIPEKAALSLSTFTPATGRMEAFRYGNKQVTLTLVKNPTGFNQALTALLAQRERQDILIAINDNDADGRDISWLWDVDFEVLTQYLEQFNRFICSGQRAEDMALRLKYAGVPIERLTMEREYQRAVEAALQGEGAVANILATYTALWPVEKILRQRAERVSIGANRVPSVS</sequence>
<evidence type="ECO:0000259" key="3">
    <source>
        <dbReference type="Pfam" id="PF08245"/>
    </source>
</evidence>
<comment type="similarity">
    <text evidence="2">Belongs to the MurCDEF family. MurT subfamily.</text>
</comment>
<dbReference type="Pfam" id="PF08353">
    <property type="entry name" value="MurT_C"/>
    <property type="match status" value="1"/>
</dbReference>
<dbReference type="PANTHER" id="PTHR23135">
    <property type="entry name" value="MUR LIGASE FAMILY MEMBER"/>
    <property type="match status" value="1"/>
</dbReference>
<keyword evidence="2" id="KW-0133">Cell shape</keyword>
<comment type="catalytic activity">
    <reaction evidence="2">
        <text>beta-D-GlcNAc-(1-&gt;4)-Mur2Ac(oyl-L-Ala-gamma-D-Glu-L-Lys-D-Ala-D-Ala)-di-trans,octa-cis-undecaprenyl diphosphate + L-glutamine + ATP + H2O = beta-D-GlcNAc-(1-&gt;4)-Mur2Ac(oyl-L-Ala-D-isoglutaminyl-L-Lys-D-Ala-D-Ala)-di-trans,octa-cis-undecaprenyl diphosphate + L-glutamate + ADP + phosphate + H(+)</text>
        <dbReference type="Rhea" id="RHEA:57928"/>
        <dbReference type="ChEBI" id="CHEBI:15377"/>
        <dbReference type="ChEBI" id="CHEBI:15378"/>
        <dbReference type="ChEBI" id="CHEBI:29985"/>
        <dbReference type="ChEBI" id="CHEBI:30616"/>
        <dbReference type="ChEBI" id="CHEBI:43474"/>
        <dbReference type="ChEBI" id="CHEBI:58359"/>
        <dbReference type="ChEBI" id="CHEBI:60033"/>
        <dbReference type="ChEBI" id="CHEBI:62233"/>
        <dbReference type="ChEBI" id="CHEBI:456216"/>
        <dbReference type="EC" id="6.3.5.13"/>
    </reaction>
</comment>
<feature type="active site" evidence="2">
    <location>
        <position position="370"/>
    </location>
</feature>
<accession>A0A9D2WNN5</accession>
<gene>
    <name evidence="5" type="primary">murC_2</name>
    <name evidence="2" type="synonym">murT</name>
    <name evidence="5" type="ORF">SPSYN_02311</name>
</gene>
<dbReference type="Pfam" id="PF08245">
    <property type="entry name" value="Mur_ligase_M"/>
    <property type="match status" value="1"/>
</dbReference>
<dbReference type="EC" id="6.3.5.13" evidence="2"/>
<dbReference type="Proteomes" id="UP000798488">
    <property type="component" value="Unassembled WGS sequence"/>
</dbReference>
<comment type="pathway">
    <text evidence="1 2">Cell wall biogenesis; peptidoglycan biosynthesis.</text>
</comment>
<feature type="binding site" evidence="2">
    <location>
        <position position="239"/>
    </location>
    <ligand>
        <name>Zn(2+)</name>
        <dbReference type="ChEBI" id="CHEBI:29105"/>
    </ligand>
</feature>
<dbReference type="InterPro" id="IPR013221">
    <property type="entry name" value="Mur_ligase_cen"/>
</dbReference>
<dbReference type="OrthoDB" id="9803907at2"/>
<keyword evidence="2" id="KW-0573">Peptidoglycan synthesis</keyword>
<dbReference type="GO" id="GO:0005524">
    <property type="term" value="F:ATP binding"/>
    <property type="evidence" value="ECO:0007669"/>
    <property type="project" value="UniProtKB-UniRule"/>
</dbReference>
<dbReference type="GO" id="GO:0009252">
    <property type="term" value="P:peptidoglycan biosynthetic process"/>
    <property type="evidence" value="ECO:0007669"/>
    <property type="project" value="UniProtKB-UniRule"/>
</dbReference>
<dbReference type="GO" id="GO:0140282">
    <property type="term" value="F:carbon-nitrogen ligase activity on lipid II"/>
    <property type="evidence" value="ECO:0007669"/>
    <property type="project" value="UniProtKB-UniRule"/>
</dbReference>
<keyword evidence="2" id="KW-0961">Cell wall biogenesis/degradation</keyword>
<evidence type="ECO:0000256" key="1">
    <source>
        <dbReference type="ARBA" id="ARBA00004752"/>
    </source>
</evidence>
<evidence type="ECO:0000313" key="5">
    <source>
        <dbReference type="EMBL" id="KAF1084533.1"/>
    </source>
</evidence>
<name>A0A9D2WNN5_9FIRM</name>
<keyword evidence="2" id="KW-0479">Metal-binding</keyword>
<evidence type="ECO:0000313" key="6">
    <source>
        <dbReference type="Proteomes" id="UP000798488"/>
    </source>
</evidence>
<comment type="catalytic activity">
    <reaction evidence="2">
        <text>beta-D-GlcNAc-(1-&gt;4)-Mur2Ac(oyl-L-Ala-gamma-D-O-P-Glu-L-Lys-D-Ala-D-Ala)-di-trans,octa-cis-undecaprenyl diphosphate + NH4(+) = beta-D-GlcNAc-(1-&gt;4)-Mur2Ac(oyl-L-Ala-D-isoglutaminyl-L-Lys-D-Ala-D-Ala)-di-trans,octa-cis-undecaprenyl diphosphate + phosphate + H(+)</text>
        <dbReference type="Rhea" id="RHEA:57932"/>
        <dbReference type="ChEBI" id="CHEBI:15378"/>
        <dbReference type="ChEBI" id="CHEBI:28938"/>
        <dbReference type="ChEBI" id="CHEBI:43474"/>
        <dbReference type="ChEBI" id="CHEBI:62233"/>
        <dbReference type="ChEBI" id="CHEBI:143132"/>
    </reaction>
</comment>
<keyword evidence="2" id="KW-0547">Nucleotide-binding</keyword>
<dbReference type="EMBL" id="LSRS01000005">
    <property type="protein sequence ID" value="KAF1084533.1"/>
    <property type="molecule type" value="Genomic_DNA"/>
</dbReference>
<feature type="domain" description="Lipid II isoglutaminyl synthase (glutamine-hydrolyzing) subunit MurT C-terminal" evidence="4">
    <location>
        <begin position="334"/>
        <end position="446"/>
    </location>
</feature>
<evidence type="ECO:0000259" key="4">
    <source>
        <dbReference type="Pfam" id="PF08353"/>
    </source>
</evidence>
<dbReference type="Gene3D" id="3.40.1190.10">
    <property type="entry name" value="Mur-like, catalytic domain"/>
    <property type="match status" value="1"/>
</dbReference>
<dbReference type="HAMAP" id="MF_02214">
    <property type="entry name" value="Lipid_II_synth_MurT"/>
    <property type="match status" value="1"/>
</dbReference>
<dbReference type="GO" id="GO:0071555">
    <property type="term" value="P:cell wall organization"/>
    <property type="evidence" value="ECO:0007669"/>
    <property type="project" value="UniProtKB-KW"/>
</dbReference>
<dbReference type="GO" id="GO:0016881">
    <property type="term" value="F:acid-amino acid ligase activity"/>
    <property type="evidence" value="ECO:0007669"/>
    <property type="project" value="InterPro"/>
</dbReference>
<organism evidence="5 6">
    <name type="scientific">Sporotomaculum syntrophicum</name>
    <dbReference type="NCBI Taxonomy" id="182264"/>
    <lineage>
        <taxon>Bacteria</taxon>
        <taxon>Bacillati</taxon>
        <taxon>Bacillota</taxon>
        <taxon>Clostridia</taxon>
        <taxon>Eubacteriales</taxon>
        <taxon>Desulfallaceae</taxon>
        <taxon>Sporotomaculum</taxon>
    </lineage>
</organism>
<feature type="binding site" evidence="2">
    <location>
        <position position="214"/>
    </location>
    <ligand>
        <name>Zn(2+)</name>
        <dbReference type="ChEBI" id="CHEBI:29105"/>
    </ligand>
</feature>
<comment type="catalytic activity">
    <reaction evidence="2">
        <text>beta-D-GlcNAc-(1-&gt;4)-Mur2Ac(oyl-L-Ala-gamma-D-Glu-L-Lys-D-Ala-D-Ala)-di-trans,octa-cis-undecaprenyl diphosphate + ATP = beta-D-GlcNAc-(1-&gt;4)-Mur2Ac(oyl-L-Ala-gamma-D-O-P-Glu-L-Lys-D-Ala-D-Ala)-di-trans,octa-cis-undecaprenyl diphosphate + ADP</text>
        <dbReference type="Rhea" id="RHEA:59488"/>
        <dbReference type="ChEBI" id="CHEBI:30616"/>
        <dbReference type="ChEBI" id="CHEBI:60033"/>
        <dbReference type="ChEBI" id="CHEBI:143132"/>
        <dbReference type="ChEBI" id="CHEBI:456216"/>
    </reaction>
</comment>
<dbReference type="PANTHER" id="PTHR23135:SF7">
    <property type="entry name" value="LIPID II ISOGLUTAMINYL SYNTHASE (GLUTAMINE-HYDROLYZING) SUBUNIT MURT"/>
    <property type="match status" value="1"/>
</dbReference>
<dbReference type="InterPro" id="IPR013564">
    <property type="entry name" value="MurT_C"/>
</dbReference>
<feature type="binding site" evidence="2">
    <location>
        <position position="217"/>
    </location>
    <ligand>
        <name>Zn(2+)</name>
        <dbReference type="ChEBI" id="CHEBI:29105"/>
    </ligand>
</feature>
<keyword evidence="6" id="KW-1185">Reference proteome</keyword>
<keyword evidence="2" id="KW-0862">Zinc</keyword>
<comment type="caution">
    <text evidence="5">The sequence shown here is derived from an EMBL/GenBank/DDBJ whole genome shotgun (WGS) entry which is preliminary data.</text>
</comment>
<dbReference type="AlphaFoldDB" id="A0A9D2WNN5"/>
<dbReference type="RefSeq" id="WP_161822609.1">
    <property type="nucleotide sequence ID" value="NZ_LSRS01000005.1"/>
</dbReference>
<comment type="function">
    <text evidence="2">The lipid II isoglutaminyl synthase complex catalyzes the formation of alpha-D-isoglutamine in the cell wall lipid II stem peptide. The MurT subunit catalyzes the ATP-dependent amidation of D-glutamate residue of lipid II, converting it to an isoglutamine residue.</text>
</comment>
<dbReference type="InterPro" id="IPR036565">
    <property type="entry name" value="Mur-like_cat_sf"/>
</dbReference>
<dbReference type="InterPro" id="IPR043703">
    <property type="entry name" value="Lipid_II_synth_MurT"/>
</dbReference>
<feature type="domain" description="Mur ligase central" evidence="3">
    <location>
        <begin position="57"/>
        <end position="294"/>
    </location>
</feature>
<dbReference type="GO" id="GO:0008360">
    <property type="term" value="P:regulation of cell shape"/>
    <property type="evidence" value="ECO:0007669"/>
    <property type="project" value="UniProtKB-KW"/>
</dbReference>
<keyword evidence="2" id="KW-0067">ATP-binding</keyword>
<feature type="binding site" evidence="2">
    <location>
        <position position="236"/>
    </location>
    <ligand>
        <name>Zn(2+)</name>
        <dbReference type="ChEBI" id="CHEBI:29105"/>
    </ligand>
</feature>